<dbReference type="AlphaFoldDB" id="R7TYQ9"/>
<dbReference type="InterPro" id="IPR016187">
    <property type="entry name" value="CTDL_fold"/>
</dbReference>
<protein>
    <recommendedName>
        <fullName evidence="4">C-type lectin domain-containing protein</fullName>
    </recommendedName>
</protein>
<feature type="non-terminal residue" evidence="1">
    <location>
        <position position="1"/>
    </location>
</feature>
<dbReference type="SUPFAM" id="SSF56436">
    <property type="entry name" value="C-type lectin-like"/>
    <property type="match status" value="1"/>
</dbReference>
<dbReference type="HOGENOM" id="CLU_2948521_0_0_1"/>
<gene>
    <name evidence="1" type="ORF">CAPTEDRAFT_106542</name>
</gene>
<dbReference type="Gene3D" id="3.10.100.10">
    <property type="entry name" value="Mannose-Binding Protein A, subunit A"/>
    <property type="match status" value="1"/>
</dbReference>
<dbReference type="OrthoDB" id="6125753at2759"/>
<dbReference type="Proteomes" id="UP000014760">
    <property type="component" value="Unassembled WGS sequence"/>
</dbReference>
<dbReference type="EnsemblMetazoa" id="CapteT106542">
    <property type="protein sequence ID" value="CapteP106542"/>
    <property type="gene ID" value="CapteG106542"/>
</dbReference>
<dbReference type="EMBL" id="KB308911">
    <property type="protein sequence ID" value="ELT96100.1"/>
    <property type="molecule type" value="Genomic_DNA"/>
</dbReference>
<evidence type="ECO:0000313" key="3">
    <source>
        <dbReference type="Proteomes" id="UP000014760"/>
    </source>
</evidence>
<name>R7TYQ9_CAPTE</name>
<sequence>VLLTGADAACDVGWKSWKNRCYFFSTEQVLHDTATSKCIAEGATLLVIQSMAEQNYIATG</sequence>
<evidence type="ECO:0000313" key="1">
    <source>
        <dbReference type="EMBL" id="ELT96100.1"/>
    </source>
</evidence>
<reference evidence="3" key="1">
    <citation type="submission" date="2012-12" db="EMBL/GenBank/DDBJ databases">
        <authorList>
            <person name="Hellsten U."/>
            <person name="Grimwood J."/>
            <person name="Chapman J.A."/>
            <person name="Shapiro H."/>
            <person name="Aerts A."/>
            <person name="Otillar R.P."/>
            <person name="Terry A.Y."/>
            <person name="Boore J.L."/>
            <person name="Simakov O."/>
            <person name="Marletaz F."/>
            <person name="Cho S.-J."/>
            <person name="Edsinger-Gonzales E."/>
            <person name="Havlak P."/>
            <person name="Kuo D.-H."/>
            <person name="Larsson T."/>
            <person name="Lv J."/>
            <person name="Arendt D."/>
            <person name="Savage R."/>
            <person name="Osoegawa K."/>
            <person name="de Jong P."/>
            <person name="Lindberg D.R."/>
            <person name="Seaver E.C."/>
            <person name="Weisblat D.A."/>
            <person name="Putnam N.H."/>
            <person name="Grigoriev I.V."/>
            <person name="Rokhsar D.S."/>
        </authorList>
    </citation>
    <scope>NUCLEOTIDE SEQUENCE</scope>
    <source>
        <strain evidence="3">I ESC-2004</strain>
    </source>
</reference>
<evidence type="ECO:0008006" key="4">
    <source>
        <dbReference type="Google" id="ProtNLM"/>
    </source>
</evidence>
<dbReference type="EMBL" id="AMQN01011507">
    <property type="status" value="NOT_ANNOTATED_CDS"/>
    <property type="molecule type" value="Genomic_DNA"/>
</dbReference>
<keyword evidence="3" id="KW-1185">Reference proteome</keyword>
<proteinExistence type="predicted"/>
<accession>R7TYQ9</accession>
<organism evidence="1">
    <name type="scientific">Capitella teleta</name>
    <name type="common">Polychaete worm</name>
    <dbReference type="NCBI Taxonomy" id="283909"/>
    <lineage>
        <taxon>Eukaryota</taxon>
        <taxon>Metazoa</taxon>
        <taxon>Spiralia</taxon>
        <taxon>Lophotrochozoa</taxon>
        <taxon>Annelida</taxon>
        <taxon>Polychaeta</taxon>
        <taxon>Sedentaria</taxon>
        <taxon>Scolecida</taxon>
        <taxon>Capitellidae</taxon>
        <taxon>Capitella</taxon>
    </lineage>
</organism>
<dbReference type="InterPro" id="IPR016186">
    <property type="entry name" value="C-type_lectin-like/link_sf"/>
</dbReference>
<reference evidence="1 3" key="2">
    <citation type="journal article" date="2013" name="Nature">
        <title>Insights into bilaterian evolution from three spiralian genomes.</title>
        <authorList>
            <person name="Simakov O."/>
            <person name="Marletaz F."/>
            <person name="Cho S.J."/>
            <person name="Edsinger-Gonzales E."/>
            <person name="Havlak P."/>
            <person name="Hellsten U."/>
            <person name="Kuo D.H."/>
            <person name="Larsson T."/>
            <person name="Lv J."/>
            <person name="Arendt D."/>
            <person name="Savage R."/>
            <person name="Osoegawa K."/>
            <person name="de Jong P."/>
            <person name="Grimwood J."/>
            <person name="Chapman J.A."/>
            <person name="Shapiro H."/>
            <person name="Aerts A."/>
            <person name="Otillar R.P."/>
            <person name="Terry A.Y."/>
            <person name="Boore J.L."/>
            <person name="Grigoriev I.V."/>
            <person name="Lindberg D.R."/>
            <person name="Seaver E.C."/>
            <person name="Weisblat D.A."/>
            <person name="Putnam N.H."/>
            <person name="Rokhsar D.S."/>
        </authorList>
    </citation>
    <scope>NUCLEOTIDE SEQUENCE</scope>
    <source>
        <strain evidence="1 3">I ESC-2004</strain>
    </source>
</reference>
<evidence type="ECO:0000313" key="2">
    <source>
        <dbReference type="EnsemblMetazoa" id="CapteP106542"/>
    </source>
</evidence>
<reference evidence="2" key="3">
    <citation type="submission" date="2015-06" db="UniProtKB">
        <authorList>
            <consortium name="EnsemblMetazoa"/>
        </authorList>
    </citation>
    <scope>IDENTIFICATION</scope>
</reference>